<dbReference type="AlphaFoldDB" id="A0A0K0XD03"/>
<dbReference type="EMBL" id="CP012150">
    <property type="protein sequence ID" value="AKS35304.1"/>
    <property type="molecule type" value="Genomic_DNA"/>
</dbReference>
<name>A0A0K0XD03_MYCGD</name>
<proteinExistence type="predicted"/>
<dbReference type="RefSeq" id="WP_049747765.1">
    <property type="nucleotide sequence ID" value="NZ_CP012150.1"/>
</dbReference>
<sequence>MISNFYVSEVAMAGMPKTIPSVVSVAHPSAVMPAHLPPFTHAAHAVAAGWPVTAAISLQPKRRRTAAAATRASVDWSPT</sequence>
<organism evidence="1 2">
    <name type="scientific">Mycolicibacterium goodii</name>
    <name type="common">Mycobacterium goodii</name>
    <dbReference type="NCBI Taxonomy" id="134601"/>
    <lineage>
        <taxon>Bacteria</taxon>
        <taxon>Bacillati</taxon>
        <taxon>Actinomycetota</taxon>
        <taxon>Actinomycetes</taxon>
        <taxon>Mycobacteriales</taxon>
        <taxon>Mycobacteriaceae</taxon>
        <taxon>Mycolicibacterium</taxon>
    </lineage>
</organism>
<dbReference type="KEGG" id="mgo:AFA91_29175"/>
<accession>A0A0K0XD03</accession>
<dbReference type="STRING" id="134601.AFA91_29175"/>
<dbReference type="PATRIC" id="fig|134601.6.peg.6029"/>
<protein>
    <submittedName>
        <fullName evidence="1">Uncharacterized protein</fullName>
    </submittedName>
</protein>
<evidence type="ECO:0000313" key="2">
    <source>
        <dbReference type="Proteomes" id="UP000062255"/>
    </source>
</evidence>
<gene>
    <name evidence="1" type="ORF">AFA91_29175</name>
</gene>
<reference evidence="1 2" key="1">
    <citation type="submission" date="2015-07" db="EMBL/GenBank/DDBJ databases">
        <title>Complete genome sequence of Mycobacterium goodii X7B, a facultative thermophilic biodesulfurizing bacterium.</title>
        <authorList>
            <person name="Yu B."/>
            <person name="Li F."/>
            <person name="Xu P."/>
        </authorList>
    </citation>
    <scope>NUCLEOTIDE SEQUENCE [LARGE SCALE GENOMIC DNA]</scope>
    <source>
        <strain evidence="1 2">X7B</strain>
    </source>
</reference>
<evidence type="ECO:0000313" key="1">
    <source>
        <dbReference type="EMBL" id="AKS35304.1"/>
    </source>
</evidence>
<dbReference type="Proteomes" id="UP000062255">
    <property type="component" value="Chromosome"/>
</dbReference>